<dbReference type="SMART" id="SM00869">
    <property type="entry name" value="Autotransporter"/>
    <property type="match status" value="1"/>
</dbReference>
<feature type="compositionally biased region" description="Gly residues" evidence="1">
    <location>
        <begin position="628"/>
        <end position="642"/>
    </location>
</feature>
<feature type="domain" description="Autotransporter" evidence="3">
    <location>
        <begin position="752"/>
        <end position="1033"/>
    </location>
</feature>
<dbReference type="Pfam" id="PF18883">
    <property type="entry name" value="AC_1"/>
    <property type="match status" value="1"/>
</dbReference>
<dbReference type="PANTHER" id="PTHR12338">
    <property type="entry name" value="AUTOTRANSPORTER"/>
    <property type="match status" value="1"/>
</dbReference>
<proteinExistence type="predicted"/>
<dbReference type="RefSeq" id="WP_138094809.1">
    <property type="nucleotide sequence ID" value="NZ_CP040428.1"/>
</dbReference>
<organism evidence="4 5">
    <name type="scientific">Jejubacter calystegiae</name>
    <dbReference type="NCBI Taxonomy" id="2579935"/>
    <lineage>
        <taxon>Bacteria</taxon>
        <taxon>Pseudomonadati</taxon>
        <taxon>Pseudomonadota</taxon>
        <taxon>Gammaproteobacteria</taxon>
        <taxon>Enterobacterales</taxon>
        <taxon>Enterobacteriaceae</taxon>
        <taxon>Jejubacter</taxon>
    </lineage>
</organism>
<keyword evidence="2" id="KW-0732">Signal</keyword>
<dbReference type="PANTHER" id="PTHR12338:SF5">
    <property type="entry name" value="ANTIGEN 43-RELATED"/>
    <property type="match status" value="1"/>
</dbReference>
<dbReference type="SUPFAM" id="SSF51126">
    <property type="entry name" value="Pectin lyase-like"/>
    <property type="match status" value="1"/>
</dbReference>
<dbReference type="AlphaFoldDB" id="A0A4V1G7A2"/>
<evidence type="ECO:0000313" key="4">
    <source>
        <dbReference type="EMBL" id="QCT18937.1"/>
    </source>
</evidence>
<gene>
    <name evidence="4" type="ORF">FEM41_04355</name>
</gene>
<sequence>MRILPGVRKRLAVQIALALLPASVCASDLVIDNGSQVSAVWAINGVSGGSGQGVVLAAGNIVINGGATIDSSNISAAFARYVVYANGSAIDLGSGTQMISGNSANALTVENGGMVRGQDLDIQATDENYGQNMAQLYGINTIARSENASSQFVNLTGLSQMTLNNSSGDITGILASCTPAGNCNTSQSTNVQLENLGLNIIAQGNATGIEAAGQNIAMNQSSIVVNSGSHDANIQGLVTSGGSITAAGYTDLSVSGNGLLTAISASGPSASGLANIDLQGGAKLELIRDAGNTHGINGVLAQDGARVQLTDTWVMLDSNASVSETDRFITAQNSRDDVASTIVVDGELNIAVSEGSPLGNDLIYVGAEGNSAIDLNGSVNLGDLRTADNATAFFAQDGGKVTLNDQTVNAWGAVVADSGDIDLRTADNSYLYSTMTAMNGGTVNLALNGAGSVWDMTGNSTLTGLQLNGGTINFLNDSGSEFKTLTVNGDYHGDGGTLVMNVTLNSDNDSPGDRMVVTGDTSGSTQVEFNNIYGHGEHTDMGIELITVGGVSDGAFSLDRRVGIGLYDYALVQKGSNWYLSNSEEDVTGVIAEPETPASDVESGDDNGAGANVPEAPAEEETGNDTGSAGGGSGESGSGGAGTPEEAPAENESGNDSGNPGESGNNSDNPGESGNGSDNSGESGDGSDNPDKSGNGSGGSDDGGTQGRYDYTKVYRPESGSYIANIAAANTLFLTRLHDRQGEHEYIDPVTGERHSTTLWLRNTGSHSRFEEAGGQLISRSNSYAVQLGGDVARWSSNESDSWRFGLMAGYGHNQNKTRSELTGYTSRGQVNGYSVGLYGTWFADDAGRTGAWVDTWVQYGWFHNRVSGDEFREEKYRSRGVTASVEAGYALPVGSSERFSFWLEPRGQAVWMDVRADSLVEDQGTHVSSSGAGNVMTQLGMRAWMKGRTEKGGSDRFRPYVEANWIHNTRAFAVKMNGERNAMIGTQNLAEVRIGAEGQLNSNLALWADVGQQVGRNKYSDTRGTLGIKLQF</sequence>
<dbReference type="SUPFAM" id="SSF103515">
    <property type="entry name" value="Autotransporter"/>
    <property type="match status" value="1"/>
</dbReference>
<evidence type="ECO:0000256" key="1">
    <source>
        <dbReference type="SAM" id="MobiDB-lite"/>
    </source>
</evidence>
<feature type="compositionally biased region" description="Low complexity" evidence="1">
    <location>
        <begin position="643"/>
        <end position="682"/>
    </location>
</feature>
<reference evidence="4 5" key="1">
    <citation type="submission" date="2019-05" db="EMBL/GenBank/DDBJ databases">
        <title>Complete genome sequence of Izhakiella calystegiae KSNA2, an endophyte isolated from beach morning glory (Calystegia soldanella).</title>
        <authorList>
            <person name="Jiang L."/>
            <person name="Jeong J.C."/>
            <person name="Kim C.Y."/>
            <person name="Kim D.H."/>
            <person name="Kim S.W."/>
            <person name="Lee j."/>
        </authorList>
    </citation>
    <scope>NUCLEOTIDE SEQUENCE [LARGE SCALE GENOMIC DNA]</scope>
    <source>
        <strain evidence="4 5">KSNA2</strain>
    </source>
</reference>
<protein>
    <submittedName>
        <fullName evidence="4">Autotransporter outer membrane beta-barrel domain-containing protein</fullName>
    </submittedName>
</protein>
<dbReference type="KEGG" id="izh:FEM41_04355"/>
<dbReference type="Gene3D" id="2.40.128.130">
    <property type="entry name" value="Autotransporter beta-domain"/>
    <property type="match status" value="1"/>
</dbReference>
<dbReference type="CDD" id="cd01344">
    <property type="entry name" value="PL2_Passenger_AT"/>
    <property type="match status" value="1"/>
</dbReference>
<dbReference type="InterPro" id="IPR043990">
    <property type="entry name" value="AC_1"/>
</dbReference>
<evidence type="ECO:0000256" key="2">
    <source>
        <dbReference type="SAM" id="SignalP"/>
    </source>
</evidence>
<dbReference type="NCBIfam" id="TIGR01414">
    <property type="entry name" value="autotrans_barl"/>
    <property type="match status" value="1"/>
</dbReference>
<accession>A0A4V1G7A2</accession>
<dbReference type="InterPro" id="IPR012332">
    <property type="entry name" value="Autotransporter_pectin_lyase_C"/>
</dbReference>
<dbReference type="PROSITE" id="PS51208">
    <property type="entry name" value="AUTOTRANSPORTER"/>
    <property type="match status" value="1"/>
</dbReference>
<dbReference type="Proteomes" id="UP000302163">
    <property type="component" value="Chromosome"/>
</dbReference>
<dbReference type="Gene3D" id="2.160.20.20">
    <property type="match status" value="1"/>
</dbReference>
<dbReference type="GO" id="GO:0019867">
    <property type="term" value="C:outer membrane"/>
    <property type="evidence" value="ECO:0007669"/>
    <property type="project" value="InterPro"/>
</dbReference>
<dbReference type="InterPro" id="IPR006315">
    <property type="entry name" value="OM_autotransptr_brl_dom"/>
</dbReference>
<feature type="region of interest" description="Disordered" evidence="1">
    <location>
        <begin position="595"/>
        <end position="711"/>
    </location>
</feature>
<dbReference type="Pfam" id="PF03797">
    <property type="entry name" value="Autotransporter"/>
    <property type="match status" value="1"/>
</dbReference>
<dbReference type="InterPro" id="IPR011050">
    <property type="entry name" value="Pectin_lyase_fold/virulence"/>
</dbReference>
<evidence type="ECO:0000259" key="3">
    <source>
        <dbReference type="PROSITE" id="PS51208"/>
    </source>
</evidence>
<dbReference type="InterPro" id="IPR050909">
    <property type="entry name" value="Bact_Autotransporter_VF"/>
</dbReference>
<feature type="chain" id="PRO_5020703252" evidence="2">
    <location>
        <begin position="27"/>
        <end position="1033"/>
    </location>
</feature>
<name>A0A4V1G7A2_9ENTR</name>
<feature type="compositionally biased region" description="Gly residues" evidence="1">
    <location>
        <begin position="695"/>
        <end position="706"/>
    </location>
</feature>
<evidence type="ECO:0000313" key="5">
    <source>
        <dbReference type="Proteomes" id="UP000302163"/>
    </source>
</evidence>
<dbReference type="InterPro" id="IPR036709">
    <property type="entry name" value="Autotransporte_beta_dom_sf"/>
</dbReference>
<dbReference type="EMBL" id="CP040428">
    <property type="protein sequence ID" value="QCT18937.1"/>
    <property type="molecule type" value="Genomic_DNA"/>
</dbReference>
<dbReference type="InterPro" id="IPR005546">
    <property type="entry name" value="Autotransporte_beta"/>
</dbReference>
<keyword evidence="5" id="KW-1185">Reference proteome</keyword>
<dbReference type="OrthoDB" id="6053567at2"/>
<feature type="signal peptide" evidence="2">
    <location>
        <begin position="1"/>
        <end position="26"/>
    </location>
</feature>